<accession>A0A433CY84</accession>
<protein>
    <submittedName>
        <fullName evidence="2">Uncharacterized protein</fullName>
    </submittedName>
</protein>
<comment type="caution">
    <text evidence="2">The sequence shown here is derived from an EMBL/GenBank/DDBJ whole genome shotgun (WGS) entry which is preliminary data.</text>
</comment>
<proteinExistence type="predicted"/>
<keyword evidence="3" id="KW-1185">Reference proteome</keyword>
<dbReference type="EMBL" id="RBNI01010717">
    <property type="protein sequence ID" value="RUP43550.1"/>
    <property type="molecule type" value="Genomic_DNA"/>
</dbReference>
<evidence type="ECO:0000313" key="3">
    <source>
        <dbReference type="Proteomes" id="UP000268093"/>
    </source>
</evidence>
<dbReference type="Proteomes" id="UP000268093">
    <property type="component" value="Unassembled WGS sequence"/>
</dbReference>
<dbReference type="AlphaFoldDB" id="A0A433CY84"/>
<reference evidence="2 3" key="1">
    <citation type="journal article" date="2018" name="New Phytol.">
        <title>Phylogenomics of Endogonaceae and evolution of mycorrhizas within Mucoromycota.</title>
        <authorList>
            <person name="Chang Y."/>
            <person name="Desiro A."/>
            <person name="Na H."/>
            <person name="Sandor L."/>
            <person name="Lipzen A."/>
            <person name="Clum A."/>
            <person name="Barry K."/>
            <person name="Grigoriev I.V."/>
            <person name="Martin F.M."/>
            <person name="Stajich J.E."/>
            <person name="Smith M.E."/>
            <person name="Bonito G."/>
            <person name="Spatafora J.W."/>
        </authorList>
    </citation>
    <scope>NUCLEOTIDE SEQUENCE [LARGE SCALE GENOMIC DNA]</scope>
    <source>
        <strain evidence="2 3">GMNB39</strain>
    </source>
</reference>
<feature type="region of interest" description="Disordered" evidence="1">
    <location>
        <begin position="288"/>
        <end position="319"/>
    </location>
</feature>
<feature type="compositionally biased region" description="Basic and acidic residues" evidence="1">
    <location>
        <begin position="288"/>
        <end position="298"/>
    </location>
</feature>
<name>A0A433CY84_9FUNG</name>
<evidence type="ECO:0000313" key="2">
    <source>
        <dbReference type="EMBL" id="RUP43550.1"/>
    </source>
</evidence>
<evidence type="ECO:0000256" key="1">
    <source>
        <dbReference type="SAM" id="MobiDB-lite"/>
    </source>
</evidence>
<organism evidence="2 3">
    <name type="scientific">Jimgerdemannia flammicorona</name>
    <dbReference type="NCBI Taxonomy" id="994334"/>
    <lineage>
        <taxon>Eukaryota</taxon>
        <taxon>Fungi</taxon>
        <taxon>Fungi incertae sedis</taxon>
        <taxon>Mucoromycota</taxon>
        <taxon>Mucoromycotina</taxon>
        <taxon>Endogonomycetes</taxon>
        <taxon>Endogonales</taxon>
        <taxon>Endogonaceae</taxon>
        <taxon>Jimgerdemannia</taxon>
    </lineage>
</organism>
<sequence length="319" mass="35228">MSPVTTNEYGVSLSSLNQEIVVSDMFENRVQYQISKADPPIFFPQPGPHSPKIQILNIPTNFLNHLLNRRARELATPLQRPHERQVKRSARARIVRHAGVVLVVRAGFYGRRLARLLLVDDRLQSGSGGLIGNFLRRSIVGNLLRRSLVGNLRCSLISQLLRRGLVGKLLHRGLVGKLLRRGLVGKLLRCGLVGKLLRRGLIGKFLLRRSLLSNLLRRGLVGNLLRRGLVGNLLRRGFVGDFLRLVSGILENDTAHGLVVADRCLRPAVWRVASSDVGGGPGLCDLARGDPSRGGYKEEESEAGEKLCPGENAPWEDVL</sequence>
<gene>
    <name evidence="2" type="ORF">BC936DRAFT_137021</name>
</gene>